<dbReference type="Gene3D" id="3.30.70.100">
    <property type="match status" value="1"/>
</dbReference>
<feature type="domain" description="Acylphosphatase-like" evidence="7">
    <location>
        <begin position="5"/>
        <end position="92"/>
    </location>
</feature>
<dbReference type="PANTHER" id="PTHR47268:SF4">
    <property type="entry name" value="ACYLPHOSPHATASE"/>
    <property type="match status" value="1"/>
</dbReference>
<accession>A0A7S8EE15</accession>
<dbReference type="AlphaFoldDB" id="A0A7S8EE15"/>
<dbReference type="GO" id="GO:0003998">
    <property type="term" value="F:acylphosphatase activity"/>
    <property type="evidence" value="ECO:0007669"/>
    <property type="project" value="UniProtKB-EC"/>
</dbReference>
<comment type="similarity">
    <text evidence="1 6">Belongs to the acylphosphatase family.</text>
</comment>
<evidence type="ECO:0000256" key="6">
    <source>
        <dbReference type="RuleBase" id="RU004168"/>
    </source>
</evidence>
<dbReference type="Proteomes" id="UP000594468">
    <property type="component" value="Chromosome"/>
</dbReference>
<dbReference type="InterPro" id="IPR001792">
    <property type="entry name" value="Acylphosphatase-like_dom"/>
</dbReference>
<dbReference type="EC" id="3.6.1.7" evidence="2 5"/>
<evidence type="ECO:0000256" key="1">
    <source>
        <dbReference type="ARBA" id="ARBA00005614"/>
    </source>
</evidence>
<evidence type="ECO:0000256" key="2">
    <source>
        <dbReference type="ARBA" id="ARBA00012150"/>
    </source>
</evidence>
<protein>
    <recommendedName>
        <fullName evidence="3 5">acylphosphatase</fullName>
        <ecNumber evidence="2 5">3.6.1.7</ecNumber>
    </recommendedName>
</protein>
<dbReference type="InterPro" id="IPR020456">
    <property type="entry name" value="Acylphosphatase"/>
</dbReference>
<name>A0A7S8EE15_9CHLR</name>
<organism evidence="8 9">
    <name type="scientific">Phototrophicus methaneseepsis</name>
    <dbReference type="NCBI Taxonomy" id="2710758"/>
    <lineage>
        <taxon>Bacteria</taxon>
        <taxon>Bacillati</taxon>
        <taxon>Chloroflexota</taxon>
        <taxon>Candidatus Thermofontia</taxon>
        <taxon>Phototrophicales</taxon>
        <taxon>Phototrophicaceae</taxon>
        <taxon>Phototrophicus</taxon>
    </lineage>
</organism>
<dbReference type="KEGG" id="pmet:G4Y79_21065"/>
<gene>
    <name evidence="8" type="ORF">G4Y79_21065</name>
</gene>
<evidence type="ECO:0000313" key="8">
    <source>
        <dbReference type="EMBL" id="QPC85270.1"/>
    </source>
</evidence>
<reference evidence="8 9" key="1">
    <citation type="submission" date="2020-02" db="EMBL/GenBank/DDBJ databases">
        <authorList>
            <person name="Zheng R.K."/>
            <person name="Sun C.M."/>
        </authorList>
    </citation>
    <scope>NUCLEOTIDE SEQUENCE [LARGE SCALE GENOMIC DNA]</scope>
    <source>
        <strain evidence="9">rifampicinis</strain>
    </source>
</reference>
<dbReference type="PROSITE" id="PS51160">
    <property type="entry name" value="ACYLPHOSPHATASE_3"/>
    <property type="match status" value="1"/>
</dbReference>
<dbReference type="SUPFAM" id="SSF54975">
    <property type="entry name" value="Acylphosphatase/BLUF domain-like"/>
    <property type="match status" value="1"/>
</dbReference>
<sequence length="96" mass="10990">MTKQRLHAIVHGRVQGVSYRFFTKQMADTLDVTGYIYNQPDGTVEVVAEGVPQELERLLTFLYEGSPAAQVERVDFEYTQPTGEYLAFTIRFILLD</sequence>
<evidence type="ECO:0000256" key="4">
    <source>
        <dbReference type="ARBA" id="ARBA00047645"/>
    </source>
</evidence>
<evidence type="ECO:0000256" key="3">
    <source>
        <dbReference type="ARBA" id="ARBA00015991"/>
    </source>
</evidence>
<keyword evidence="5" id="KW-0378">Hydrolase</keyword>
<evidence type="ECO:0000259" key="7">
    <source>
        <dbReference type="PROSITE" id="PS51160"/>
    </source>
</evidence>
<feature type="active site" evidence="5">
    <location>
        <position position="20"/>
    </location>
</feature>
<feature type="active site" evidence="5">
    <location>
        <position position="38"/>
    </location>
</feature>
<keyword evidence="9" id="KW-1185">Reference proteome</keyword>
<proteinExistence type="inferred from homology"/>
<dbReference type="EMBL" id="CP062983">
    <property type="protein sequence ID" value="QPC85270.1"/>
    <property type="molecule type" value="Genomic_DNA"/>
</dbReference>
<dbReference type="PANTHER" id="PTHR47268">
    <property type="entry name" value="ACYLPHOSPHATASE"/>
    <property type="match status" value="1"/>
</dbReference>
<dbReference type="InterPro" id="IPR036046">
    <property type="entry name" value="Acylphosphatase-like_dom_sf"/>
</dbReference>
<comment type="catalytic activity">
    <reaction evidence="4 5">
        <text>an acyl phosphate + H2O = a carboxylate + phosphate + H(+)</text>
        <dbReference type="Rhea" id="RHEA:14965"/>
        <dbReference type="ChEBI" id="CHEBI:15377"/>
        <dbReference type="ChEBI" id="CHEBI:15378"/>
        <dbReference type="ChEBI" id="CHEBI:29067"/>
        <dbReference type="ChEBI" id="CHEBI:43474"/>
        <dbReference type="ChEBI" id="CHEBI:59918"/>
        <dbReference type="EC" id="3.6.1.7"/>
    </reaction>
</comment>
<dbReference type="Pfam" id="PF00708">
    <property type="entry name" value="Acylphosphatase"/>
    <property type="match status" value="1"/>
</dbReference>
<evidence type="ECO:0000313" key="9">
    <source>
        <dbReference type="Proteomes" id="UP000594468"/>
    </source>
</evidence>
<evidence type="ECO:0000256" key="5">
    <source>
        <dbReference type="PROSITE-ProRule" id="PRU00520"/>
    </source>
</evidence>